<evidence type="ECO:0000313" key="1">
    <source>
        <dbReference type="EMBL" id="NHZ42162.1"/>
    </source>
</evidence>
<sequence length="169" mass="18947">MPTETGAALGVSASALRFSYDAGGRLTSDDGAEGQVGYELDELDNVTSLSLPHGQRIDTLSYGSGHVHQIRLGEHVISDLERDELHREIAHTQGSLVQKLGYDRLGRRLWQASGRKNEAHGAGLGLWWRNYRYDPIGELGEQRDNIRSAIVNQYDLAGRFWTLFSRIRR</sequence>
<reference evidence="1 2" key="1">
    <citation type="submission" date="2019-09" db="EMBL/GenBank/DDBJ databases">
        <title>Taxonomy of Antarctic Massilia spp.: description of Massilia rubra sp. nov., Massilia aquatica sp. nov., Massilia mucilaginosa sp. nov., Massilia frigida sp. nov. isolated from streams, lakes and regoliths.</title>
        <authorList>
            <person name="Holochova P."/>
            <person name="Sedlacek I."/>
            <person name="Kralova S."/>
            <person name="Maslanova I."/>
            <person name="Busse H.-J."/>
            <person name="Stankova E."/>
            <person name="Vrbovska V."/>
            <person name="Kovarovic V."/>
            <person name="Bartak M."/>
            <person name="Svec P."/>
            <person name="Pantucek R."/>
        </authorList>
    </citation>
    <scope>NUCLEOTIDE SEQUENCE [LARGE SCALE GENOMIC DNA]</scope>
    <source>
        <strain evidence="1 2">CCM 8693</strain>
    </source>
</reference>
<dbReference type="EMBL" id="VVIW01000011">
    <property type="protein sequence ID" value="NHZ42162.1"/>
    <property type="molecule type" value="Genomic_DNA"/>
</dbReference>
<organism evidence="1 2">
    <name type="scientific">Massilia aquatica</name>
    <dbReference type="NCBI Taxonomy" id="2609000"/>
    <lineage>
        <taxon>Bacteria</taxon>
        <taxon>Pseudomonadati</taxon>
        <taxon>Pseudomonadota</taxon>
        <taxon>Betaproteobacteria</taxon>
        <taxon>Burkholderiales</taxon>
        <taxon>Oxalobacteraceae</taxon>
        <taxon>Telluria group</taxon>
        <taxon>Massilia</taxon>
    </lineage>
</organism>
<accession>A0ABX0M5J0</accession>
<dbReference type="Proteomes" id="UP000819052">
    <property type="component" value="Unassembled WGS sequence"/>
</dbReference>
<comment type="caution">
    <text evidence="1">The sequence shown here is derived from an EMBL/GenBank/DDBJ whole genome shotgun (WGS) entry which is preliminary data.</text>
</comment>
<gene>
    <name evidence="1" type="ORF">F1609_18590</name>
</gene>
<dbReference type="Gene3D" id="2.180.10.10">
    <property type="entry name" value="RHS repeat-associated core"/>
    <property type="match status" value="1"/>
</dbReference>
<dbReference type="Pfam" id="PF05593">
    <property type="entry name" value="RHS_repeat"/>
    <property type="match status" value="1"/>
</dbReference>
<evidence type="ECO:0000313" key="2">
    <source>
        <dbReference type="Proteomes" id="UP000819052"/>
    </source>
</evidence>
<keyword evidence="2" id="KW-1185">Reference proteome</keyword>
<dbReference type="RefSeq" id="WP_167077951.1">
    <property type="nucleotide sequence ID" value="NZ_VVIW01000011.1"/>
</dbReference>
<dbReference type="InterPro" id="IPR031325">
    <property type="entry name" value="RHS_repeat"/>
</dbReference>
<name>A0ABX0M5J0_9BURK</name>
<protein>
    <recommendedName>
        <fullName evidence="3">RHS repeat protein</fullName>
    </recommendedName>
</protein>
<proteinExistence type="predicted"/>
<evidence type="ECO:0008006" key="3">
    <source>
        <dbReference type="Google" id="ProtNLM"/>
    </source>
</evidence>